<protein>
    <submittedName>
        <fullName evidence="2">Uncharacterized protein DUF2125</fullName>
    </submittedName>
</protein>
<reference evidence="2 3" key="1">
    <citation type="submission" date="2019-03" db="EMBL/GenBank/DDBJ databases">
        <title>Genomic Encyclopedia of Type Strains, Phase IV (KMG-IV): sequencing the most valuable type-strain genomes for metagenomic binning, comparative biology and taxonomic classification.</title>
        <authorList>
            <person name="Goeker M."/>
        </authorList>
    </citation>
    <scope>NUCLEOTIDE SEQUENCE [LARGE SCALE GENOMIC DNA]</scope>
    <source>
        <strain evidence="2 3">DSM 2781</strain>
    </source>
</reference>
<keyword evidence="1" id="KW-0732">Signal</keyword>
<gene>
    <name evidence="2" type="ORF">EV656_101109</name>
</gene>
<dbReference type="AlphaFoldDB" id="A0A4V2SMG6"/>
<feature type="signal peptide" evidence="1">
    <location>
        <begin position="1"/>
        <end position="24"/>
    </location>
</feature>
<accession>A0A4V2SMG6</accession>
<comment type="caution">
    <text evidence="2">The sequence shown here is derived from an EMBL/GenBank/DDBJ whole genome shotgun (WGS) entry which is preliminary data.</text>
</comment>
<sequence length="502" mass="52041">MTRFKMAAAGIVAGGLCLAAPAHADVTADQVWAAWKGVVTGTGQTVRGTEARSGRTLTVSDLTISAAMPDGGSSTVALGSIAFTEENDGSVTIAMAPAFPIMATGRSDEGEKVELNMTVRQPGLSLVASGVPQAIRYDFSAPEIGVTLDRLLVDGAAVDAVLDMVIAQGTGRYLVEKGAARQFFDSAFDADRMTLSVSGLNPDDGSRGAITAQIRDISSTSKGALPDAAANGELADMLRAGLDITGGLTHGGMEYRMNVVEAGDTTTIDTRSASGALDFALGEDGMTYAVASTDTAISISGPEIPLPTLDAALEEVEFRMQMPLLPTDKPADFALLTRLVGLNLSDQIWAMLDPAGQFPRDPATLVLDLAGKSRWTVDITDPTTDTGDAAPGELHALTVRDLRLSLAGAELTGAGDFSFDNSDTTTFDGMPRPEGSLALQLVGGNALLDKLVNMGLVPAEQATGFRMMLGLFARPGAGGDTLVSEITVTENGQVLANGQRLR</sequence>
<dbReference type="Pfam" id="PF09898">
    <property type="entry name" value="DUF2125"/>
    <property type="match status" value="1"/>
</dbReference>
<dbReference type="OrthoDB" id="7791409at2"/>
<evidence type="ECO:0000256" key="1">
    <source>
        <dbReference type="SAM" id="SignalP"/>
    </source>
</evidence>
<name>A0A4V2SMG6_RHOAD</name>
<proteinExistence type="predicted"/>
<keyword evidence="3" id="KW-1185">Reference proteome</keyword>
<organism evidence="2 3">
    <name type="scientific">Rhodovulum adriaticum</name>
    <name type="common">Rhodopseudomonas adriatica</name>
    <dbReference type="NCBI Taxonomy" id="35804"/>
    <lineage>
        <taxon>Bacteria</taxon>
        <taxon>Pseudomonadati</taxon>
        <taxon>Pseudomonadota</taxon>
        <taxon>Alphaproteobacteria</taxon>
        <taxon>Rhodobacterales</taxon>
        <taxon>Paracoccaceae</taxon>
        <taxon>Rhodovulum</taxon>
    </lineage>
</organism>
<feature type="chain" id="PRO_5020706063" evidence="1">
    <location>
        <begin position="25"/>
        <end position="502"/>
    </location>
</feature>
<dbReference type="Proteomes" id="UP000295733">
    <property type="component" value="Unassembled WGS sequence"/>
</dbReference>
<evidence type="ECO:0000313" key="3">
    <source>
        <dbReference type="Proteomes" id="UP000295733"/>
    </source>
</evidence>
<dbReference type="RefSeq" id="WP_132598397.1">
    <property type="nucleotide sequence ID" value="NZ_NRRP01000001.1"/>
</dbReference>
<evidence type="ECO:0000313" key="2">
    <source>
        <dbReference type="EMBL" id="TCP27206.1"/>
    </source>
</evidence>
<dbReference type="InterPro" id="IPR018666">
    <property type="entry name" value="DUF2125"/>
</dbReference>
<dbReference type="EMBL" id="SLXL01000001">
    <property type="protein sequence ID" value="TCP27206.1"/>
    <property type="molecule type" value="Genomic_DNA"/>
</dbReference>